<dbReference type="EMBL" id="OX451741">
    <property type="protein sequence ID" value="CAI8618326.1"/>
    <property type="molecule type" value="Genomic_DNA"/>
</dbReference>
<sequence length="118" mass="13002">MEESRVKRKKLFVNEGLHPKDTFLVFVDVSCFDGGFLVLGCVIKDMYNRVVISTSKEIDSSASPLVDGALALRWSIQSAINLSLPKVAVHFDALAIVDCVNGVRKITDVVPFVMDCQN</sequence>
<organism evidence="2 3">
    <name type="scientific">Vicia faba</name>
    <name type="common">Broad bean</name>
    <name type="synonym">Faba vulgaris</name>
    <dbReference type="NCBI Taxonomy" id="3906"/>
    <lineage>
        <taxon>Eukaryota</taxon>
        <taxon>Viridiplantae</taxon>
        <taxon>Streptophyta</taxon>
        <taxon>Embryophyta</taxon>
        <taxon>Tracheophyta</taxon>
        <taxon>Spermatophyta</taxon>
        <taxon>Magnoliopsida</taxon>
        <taxon>eudicotyledons</taxon>
        <taxon>Gunneridae</taxon>
        <taxon>Pentapetalae</taxon>
        <taxon>rosids</taxon>
        <taxon>fabids</taxon>
        <taxon>Fabales</taxon>
        <taxon>Fabaceae</taxon>
        <taxon>Papilionoideae</taxon>
        <taxon>50 kb inversion clade</taxon>
        <taxon>NPAAA clade</taxon>
        <taxon>Hologalegina</taxon>
        <taxon>IRL clade</taxon>
        <taxon>Fabeae</taxon>
        <taxon>Vicia</taxon>
    </lineage>
</organism>
<proteinExistence type="predicted"/>
<dbReference type="InterPro" id="IPR002156">
    <property type="entry name" value="RNaseH_domain"/>
</dbReference>
<protein>
    <recommendedName>
        <fullName evidence="1">RNase H type-1 domain-containing protein</fullName>
    </recommendedName>
</protein>
<name>A0AAV1B788_VICFA</name>
<feature type="domain" description="RNase H type-1" evidence="1">
    <location>
        <begin position="39"/>
        <end position="106"/>
    </location>
</feature>
<gene>
    <name evidence="2" type="ORF">VFH_VI117880</name>
</gene>
<evidence type="ECO:0000313" key="3">
    <source>
        <dbReference type="Proteomes" id="UP001157006"/>
    </source>
</evidence>
<evidence type="ECO:0000313" key="2">
    <source>
        <dbReference type="EMBL" id="CAI8618326.1"/>
    </source>
</evidence>
<dbReference type="Proteomes" id="UP001157006">
    <property type="component" value="Chromosome 6"/>
</dbReference>
<evidence type="ECO:0000259" key="1">
    <source>
        <dbReference type="Pfam" id="PF13456"/>
    </source>
</evidence>
<accession>A0AAV1B788</accession>
<keyword evidence="3" id="KW-1185">Reference proteome</keyword>
<dbReference type="AlphaFoldDB" id="A0AAV1B788"/>
<dbReference type="GO" id="GO:0004523">
    <property type="term" value="F:RNA-DNA hybrid ribonuclease activity"/>
    <property type="evidence" value="ECO:0007669"/>
    <property type="project" value="InterPro"/>
</dbReference>
<dbReference type="Pfam" id="PF13456">
    <property type="entry name" value="RVT_3"/>
    <property type="match status" value="1"/>
</dbReference>
<dbReference type="GO" id="GO:0003676">
    <property type="term" value="F:nucleic acid binding"/>
    <property type="evidence" value="ECO:0007669"/>
    <property type="project" value="InterPro"/>
</dbReference>
<reference evidence="2 3" key="1">
    <citation type="submission" date="2023-01" db="EMBL/GenBank/DDBJ databases">
        <authorList>
            <person name="Kreplak J."/>
        </authorList>
    </citation>
    <scope>NUCLEOTIDE SEQUENCE [LARGE SCALE GENOMIC DNA]</scope>
</reference>